<sequence length="490" mass="54422">MNTVSKRVLLTGASGYIGGRLLPLIEARGVKVRCLARRPEHLQSRLGAGTEVVAGDVLDAPSLDGAFAGVDTAFYLIHSMGSSGSFEDQDRVAARNFADAAKRAGVTRIVYLGGLGEDNDALSAHLRSRHEVGEVLRQSGCQVIEFRASIVIGSGSLSFELVRALVQRLPMMICPKWVRVQAQPIAIEDLLQYLIAAIDFPGSQSRTFEIGGPDQVSYGEIMKEYARQRGLRRIFISVPLLTPRLSSLWLGLVTPVYARIGRKLIDSMKNPTVVKDAAVLTEFPIQPRGLAEAIRRALGNEDHDFAQTRWSDALSSSRGMMAWGGVRFGSRIIDSRTAWVAVPPARAFAPIRKIGGSQGWYYANFLWTIRGWMDLVWGGIGRRRARRDPEHLHVGDVLDWWRVEAYEPNQRLRLLAEMKVPGRAWLEFEVQPCNEGTTIRQTAIFDPVGVMGLVYWYGIYPLHALVFRGMLRNIAIAAERQADLENESSP</sequence>
<gene>
    <name evidence="2" type="ORF">Pla52o_53040</name>
</gene>
<dbReference type="InterPro" id="IPR036291">
    <property type="entry name" value="NAD(P)-bd_dom_sf"/>
</dbReference>
<protein>
    <submittedName>
        <fullName evidence="2">3 beta-hydroxysteroid dehydrogenase/Delta 5--&gt;4-isomerase</fullName>
    </submittedName>
</protein>
<dbReference type="Pfam" id="PF13460">
    <property type="entry name" value="NAD_binding_10"/>
    <property type="match status" value="1"/>
</dbReference>
<dbReference type="PANTHER" id="PTHR48079:SF6">
    <property type="entry name" value="NAD(P)-BINDING DOMAIN-CONTAINING PROTEIN-RELATED"/>
    <property type="match status" value="1"/>
</dbReference>
<dbReference type="Proteomes" id="UP000316304">
    <property type="component" value="Unassembled WGS sequence"/>
</dbReference>
<dbReference type="OrthoDB" id="9774199at2"/>
<dbReference type="EMBL" id="SJPT01000013">
    <property type="protein sequence ID" value="TWU17298.1"/>
    <property type="molecule type" value="Genomic_DNA"/>
</dbReference>
<organism evidence="2 3">
    <name type="scientific">Novipirellula galeiformis</name>
    <dbReference type="NCBI Taxonomy" id="2528004"/>
    <lineage>
        <taxon>Bacteria</taxon>
        <taxon>Pseudomonadati</taxon>
        <taxon>Planctomycetota</taxon>
        <taxon>Planctomycetia</taxon>
        <taxon>Pirellulales</taxon>
        <taxon>Pirellulaceae</taxon>
        <taxon>Novipirellula</taxon>
    </lineage>
</organism>
<dbReference type="AlphaFoldDB" id="A0A5C6BZK1"/>
<accession>A0A5C6BZK1</accession>
<dbReference type="SUPFAM" id="SSF55961">
    <property type="entry name" value="Bet v1-like"/>
    <property type="match status" value="1"/>
</dbReference>
<comment type="caution">
    <text evidence="2">The sequence shown here is derived from an EMBL/GenBank/DDBJ whole genome shotgun (WGS) entry which is preliminary data.</text>
</comment>
<dbReference type="SUPFAM" id="SSF51735">
    <property type="entry name" value="NAD(P)-binding Rossmann-fold domains"/>
    <property type="match status" value="1"/>
</dbReference>
<evidence type="ECO:0000313" key="2">
    <source>
        <dbReference type="EMBL" id="TWU17298.1"/>
    </source>
</evidence>
<dbReference type="GO" id="GO:0005737">
    <property type="term" value="C:cytoplasm"/>
    <property type="evidence" value="ECO:0007669"/>
    <property type="project" value="TreeGrafter"/>
</dbReference>
<dbReference type="InterPro" id="IPR051783">
    <property type="entry name" value="NAD(P)-dependent_oxidoreduct"/>
</dbReference>
<name>A0A5C6BZK1_9BACT</name>
<dbReference type="Gene3D" id="3.40.50.720">
    <property type="entry name" value="NAD(P)-binding Rossmann-like Domain"/>
    <property type="match status" value="1"/>
</dbReference>
<proteinExistence type="predicted"/>
<dbReference type="InterPro" id="IPR016040">
    <property type="entry name" value="NAD(P)-bd_dom"/>
</dbReference>
<dbReference type="Pfam" id="PF11066">
    <property type="entry name" value="DUF2867"/>
    <property type="match status" value="1"/>
</dbReference>
<evidence type="ECO:0000259" key="1">
    <source>
        <dbReference type="Pfam" id="PF13460"/>
    </source>
</evidence>
<dbReference type="PANTHER" id="PTHR48079">
    <property type="entry name" value="PROTEIN YEEZ"/>
    <property type="match status" value="1"/>
</dbReference>
<dbReference type="RefSeq" id="WP_146597230.1">
    <property type="nucleotide sequence ID" value="NZ_SJPT01000013.1"/>
</dbReference>
<evidence type="ECO:0000313" key="3">
    <source>
        <dbReference type="Proteomes" id="UP000316304"/>
    </source>
</evidence>
<dbReference type="GO" id="GO:0004029">
    <property type="term" value="F:aldehyde dehydrogenase (NAD+) activity"/>
    <property type="evidence" value="ECO:0007669"/>
    <property type="project" value="TreeGrafter"/>
</dbReference>
<keyword evidence="2" id="KW-0413">Isomerase</keyword>
<feature type="domain" description="NAD(P)-binding" evidence="1">
    <location>
        <begin position="12"/>
        <end position="134"/>
    </location>
</feature>
<keyword evidence="3" id="KW-1185">Reference proteome</keyword>
<dbReference type="GO" id="GO:0016853">
    <property type="term" value="F:isomerase activity"/>
    <property type="evidence" value="ECO:0007669"/>
    <property type="project" value="UniProtKB-KW"/>
</dbReference>
<reference evidence="2 3" key="1">
    <citation type="submission" date="2019-02" db="EMBL/GenBank/DDBJ databases">
        <title>Deep-cultivation of Planctomycetes and their phenomic and genomic characterization uncovers novel biology.</title>
        <authorList>
            <person name="Wiegand S."/>
            <person name="Jogler M."/>
            <person name="Boedeker C."/>
            <person name="Pinto D."/>
            <person name="Vollmers J."/>
            <person name="Rivas-Marin E."/>
            <person name="Kohn T."/>
            <person name="Peeters S.H."/>
            <person name="Heuer A."/>
            <person name="Rast P."/>
            <person name="Oberbeckmann S."/>
            <person name="Bunk B."/>
            <person name="Jeske O."/>
            <person name="Meyerdierks A."/>
            <person name="Storesund J.E."/>
            <person name="Kallscheuer N."/>
            <person name="Luecker S."/>
            <person name="Lage O.M."/>
            <person name="Pohl T."/>
            <person name="Merkel B.J."/>
            <person name="Hornburger P."/>
            <person name="Mueller R.-W."/>
            <person name="Bruemmer F."/>
            <person name="Labrenz M."/>
            <person name="Spormann A.M."/>
            <person name="Op Den Camp H."/>
            <person name="Overmann J."/>
            <person name="Amann R."/>
            <person name="Jetten M.S.M."/>
            <person name="Mascher T."/>
            <person name="Medema M.H."/>
            <person name="Devos D.P."/>
            <person name="Kaster A.-K."/>
            <person name="Ovreas L."/>
            <person name="Rohde M."/>
            <person name="Galperin M.Y."/>
            <person name="Jogler C."/>
        </authorList>
    </citation>
    <scope>NUCLEOTIDE SEQUENCE [LARGE SCALE GENOMIC DNA]</scope>
    <source>
        <strain evidence="2 3">Pla52o</strain>
    </source>
</reference>
<dbReference type="InterPro" id="IPR021295">
    <property type="entry name" value="DUF2867"/>
</dbReference>